<dbReference type="Gene3D" id="3.40.50.12780">
    <property type="entry name" value="N-terminal domain of ligase-like"/>
    <property type="match status" value="1"/>
</dbReference>
<feature type="domain" description="AMP-dependent synthetase/ligase" evidence="2">
    <location>
        <begin position="24"/>
        <end position="343"/>
    </location>
</feature>
<name>A4VI06_STUS1</name>
<keyword evidence="4" id="KW-1185">Reference proteome</keyword>
<dbReference type="GO" id="GO:0016874">
    <property type="term" value="F:ligase activity"/>
    <property type="evidence" value="ECO:0007669"/>
    <property type="project" value="UniProtKB-KW"/>
</dbReference>
<dbReference type="PROSITE" id="PS00455">
    <property type="entry name" value="AMP_BINDING"/>
    <property type="match status" value="1"/>
</dbReference>
<dbReference type="KEGG" id="psa:PST_0910"/>
<keyword evidence="1 3" id="KW-0436">Ligase</keyword>
<dbReference type="PANTHER" id="PTHR43767:SF8">
    <property type="entry name" value="LONG-CHAIN-FATTY-ACID--COA LIGASE"/>
    <property type="match status" value="1"/>
</dbReference>
<dbReference type="AlphaFoldDB" id="A4VI06"/>
<organism evidence="3 4">
    <name type="scientific">Stutzerimonas stutzeri (strain A1501)</name>
    <name type="common">Pseudomonas stutzeri</name>
    <dbReference type="NCBI Taxonomy" id="379731"/>
    <lineage>
        <taxon>Bacteria</taxon>
        <taxon>Pseudomonadati</taxon>
        <taxon>Pseudomonadota</taxon>
        <taxon>Gammaproteobacteria</taxon>
        <taxon>Pseudomonadales</taxon>
        <taxon>Pseudomonadaceae</taxon>
        <taxon>Stutzerimonas</taxon>
    </lineage>
</organism>
<proteinExistence type="predicted"/>
<dbReference type="eggNOG" id="COG1022">
    <property type="taxonomic scope" value="Bacteria"/>
</dbReference>
<dbReference type="Proteomes" id="UP000000233">
    <property type="component" value="Chromosome"/>
</dbReference>
<dbReference type="PANTHER" id="PTHR43767">
    <property type="entry name" value="LONG-CHAIN-FATTY-ACID--COA LIGASE"/>
    <property type="match status" value="1"/>
</dbReference>
<dbReference type="HOGENOM" id="CLU_000022_59_9_6"/>
<gene>
    <name evidence="3" type="ordered locus">PST_0910</name>
</gene>
<evidence type="ECO:0000259" key="2">
    <source>
        <dbReference type="Pfam" id="PF00501"/>
    </source>
</evidence>
<dbReference type="InterPro" id="IPR050237">
    <property type="entry name" value="ATP-dep_AMP-bd_enzyme"/>
</dbReference>
<evidence type="ECO:0000313" key="3">
    <source>
        <dbReference type="EMBL" id="ABP78607.1"/>
    </source>
</evidence>
<reference evidence="3 4" key="1">
    <citation type="journal article" date="2008" name="Proc. Natl. Acad. Sci. U.S.A.">
        <title>Nitrogen fixation island and rhizosphere competence traits in the genome of root-associated Pseudomonas stutzeri A1501.</title>
        <authorList>
            <person name="Yan Y."/>
            <person name="Yang J."/>
            <person name="Dou Y."/>
            <person name="Chen M."/>
            <person name="Ping S."/>
            <person name="Peng J."/>
            <person name="Lu W."/>
            <person name="Zhang W."/>
            <person name="Yao Z."/>
            <person name="Li H."/>
            <person name="Liu W."/>
            <person name="He S."/>
            <person name="Geng L."/>
            <person name="Zhang X."/>
            <person name="Yang F."/>
            <person name="Yu H."/>
            <person name="Zhan Y."/>
            <person name="Li D."/>
            <person name="Lin Z."/>
            <person name="Wang Y."/>
            <person name="Elmerich C."/>
            <person name="Lin M."/>
            <person name="Jin Q."/>
        </authorList>
    </citation>
    <scope>NUCLEOTIDE SEQUENCE [LARGE SCALE GENOMIC DNA]</scope>
    <source>
        <strain evidence="3 4">A1501</strain>
    </source>
</reference>
<evidence type="ECO:0000256" key="1">
    <source>
        <dbReference type="ARBA" id="ARBA00022598"/>
    </source>
</evidence>
<dbReference type="InterPro" id="IPR042099">
    <property type="entry name" value="ANL_N_sf"/>
</dbReference>
<dbReference type="SUPFAM" id="SSF56801">
    <property type="entry name" value="Acetyl-CoA synthetase-like"/>
    <property type="match status" value="1"/>
</dbReference>
<evidence type="ECO:0000313" key="4">
    <source>
        <dbReference type="Proteomes" id="UP000000233"/>
    </source>
</evidence>
<dbReference type="EMBL" id="CP000304">
    <property type="protein sequence ID" value="ABP78607.1"/>
    <property type="molecule type" value="Genomic_DNA"/>
</dbReference>
<dbReference type="InterPro" id="IPR000873">
    <property type="entry name" value="AMP-dep_synth/lig_dom"/>
</dbReference>
<protein>
    <submittedName>
        <fullName evidence="3">Long-chain-fatty-acid--CoA ligase, putative</fullName>
    </submittedName>
</protein>
<dbReference type="Pfam" id="PF23562">
    <property type="entry name" value="AMP-binding_C_3"/>
    <property type="match status" value="1"/>
</dbReference>
<sequence length="487" mass="52475">MPQRCPMQPAAERFWASLEQHSGIALSEGPRQLSYAELRHEVATRASQLQQLGVQRVALALDNGLDWALWDLALLRTGLVCVPLPGFFSPAQQEHVLNHAGIDCLIGTPGALAERCGFRPAEAGLLLRQPQTVTPVPAGTCKITYTSGTTGQPKGVCLDAEAQLAVAESLWQASLPRDVRQHLCVLPLATLLENIAGLYAPLLAGARIDLRPLAEIGFSGAAGFELPRLLATLNENRPHSLILLPQLLLALVSAAEQGVALPTSLRFIAVGGGRVAPQLLERAERLGLPVFEGYGLSECASVVCLNTPEARRIGTVGRPLAHVELRLADDGEVLVRGPRMLGYLGEPPLAREWLATGDLGHFEDGFLVLHGRKKHQFVTAYGRNVNPEWVEAELVQQAPIAQAWLHGEALAQNVAVLVPRRPGLADAELQAAIDRVNAGLPDYARVHRWLRADAPFAAGNGLATANGRLRRNALFKHYQSAINALQP</sequence>
<dbReference type="InterPro" id="IPR020845">
    <property type="entry name" value="AMP-binding_CS"/>
</dbReference>
<dbReference type="Pfam" id="PF00501">
    <property type="entry name" value="AMP-binding"/>
    <property type="match status" value="1"/>
</dbReference>
<accession>A4VI06</accession>